<sequence>MAITSVLASAPTCDQALANANALVPPQWCTSLFLPSLPLVSVTPVSIISTTPQYVKSPVHTPNFAAIAIDFATNPNSIYGYAFCGFPACLSSLTWYLSTYPQCTPSTNAASFYRPLSTLLASCPNISASIVNGSNTCGVSDYANYTWAKYQVSLTPNCAADLAGYGSFDTTSLWATVAQAVLTTPSSNLALAFCGSPACTALTQTMQRSLANCSVVSGENLLTSTTALVSFCAPRAAPFSVGGCLPTDNATNTWAKNQVRLTPTCAANLTGYNTSTLWYTTAHATLASPALTTAFCKSVDCIQLTTTIQMNVSNCLGVTGENLFATATTLLNQCAASSSSSCNINTTATNTAWAKTNVTLTPSCAAALTGPYNTTTTWYSAAQAAWTNTSSALTTAFCGSPDCLRLTQLTQTSLSNCALASGENVYANITALVTYCSAHPSPFAVNSCDANVTAANQALLGSVFQKYGDSTIYSTGYVLNGLSNTNLSIFRSLFPPYGVAGLIPTYPSCTPTLATSFYSMWLRVTQGTTNSAIPSDPNCTVSDVAKYAWAKTRRLPPNCAATLAPFGYNTSSSTYAVLQAIAPKNLVPPPAHWPLPDAPPTGSLVDIACRSDDCYNELASLPSFDMTCTVQSGGTSTTQVVVASSSSQFSTVCNQFHLLDVRDRSDTSPTMDKCDGIIALAHDTYGNLSPSCQRDLESVFVNPQTTLPAILWDYMTNPNTLYGYAVCGSANCMAQFKYYLATYPQCQPYYQSIFNSTVAPPNFGDPLTLASAYWGRSEVPFQVTMVPYYKALLQLTSNCDALQASIHGTCQFDDIVKYGWATTKVTLGSSSDDSISCASALAKFGYNTDNNWYNMVNKTNLSGSDAFTAAVCACSHCIQLTQWTGSQLSNCTLNSGENLKLKAQNLVDFCQARQTCDQKIMAANNLLVPSSCQGPWSANSTPTFAAVAADVINNLQSPFAYAFCGLPKCVSSFNWIASAYPTCTPTFAPTYLAPILTLLASCPYVTASIANVNNTCQVGDYANYTWLKTQATLTPNCAADLYGYGPYDTTTLWYTVAQTAVANTAGTMAGAFCGSPFCMEQILAIQTMLSNCTVGLGENLYLSTTALVNYCVVHPLPYQPGSCDALVSTANQQTRYGTLFGLHSDWYGYSVGAMMVALAPGTTTKFSFIESTLKNNVKPVYPTCTPRYATSFASQLASLSLPEYILPIPKTTCLVNDYLDYFGSIGTSLTRNCAAALAPFGYTTASNLYSLIQDTSYPSTLATSFCSSSDCMAQLSLFKHVANSCTIYIDRNIYPAFPKQPINLFQYCTSNFTDLPTCDALVTTANLQPLTPACASNLQLTNPTPTIGSALNNLANMPTPTFGYDICGTPDCLAQFNSLLTTYPQCQPSAVQSFTNMTHATLSQLTLNCPALQAASTGTCTLNDYADYTAARYEVTLSPFCAAALSRYGFTTSSMWYDMLYNATLSTTNNFTSIVCATPDCLQLTLSTADWLKPCTVQSGENLGLMAQNLLSFCAPNVWQIQPMWSNITLPPTTNVPAGNGSTTPPSTPYVTPSASTPPPTTTKSSAARGSLAPLVLLVGLLLV</sequence>
<feature type="compositionally biased region" description="Low complexity" evidence="1">
    <location>
        <begin position="1542"/>
        <end position="1555"/>
    </location>
</feature>
<protein>
    <submittedName>
        <fullName evidence="3">Aste57867_18062 protein</fullName>
    </submittedName>
</protein>
<evidence type="ECO:0000256" key="1">
    <source>
        <dbReference type="SAM" id="MobiDB-lite"/>
    </source>
</evidence>
<dbReference type="EMBL" id="VJMH01006373">
    <property type="protein sequence ID" value="KAF0690546.1"/>
    <property type="molecule type" value="Genomic_DNA"/>
</dbReference>
<evidence type="ECO:0000313" key="2">
    <source>
        <dbReference type="EMBL" id="KAF0690546.1"/>
    </source>
</evidence>
<evidence type="ECO:0000313" key="3">
    <source>
        <dbReference type="EMBL" id="VFT94801.1"/>
    </source>
</evidence>
<reference evidence="2" key="2">
    <citation type="submission" date="2019-06" db="EMBL/GenBank/DDBJ databases">
        <title>Genomics analysis of Aphanomyces spp. identifies a new class of oomycete effector associated with host adaptation.</title>
        <authorList>
            <person name="Gaulin E."/>
        </authorList>
    </citation>
    <scope>NUCLEOTIDE SEQUENCE</scope>
    <source>
        <strain evidence="2">CBS 578.67</strain>
    </source>
</reference>
<proteinExistence type="predicted"/>
<keyword evidence="4" id="KW-1185">Reference proteome</keyword>
<accession>A0A485LAQ0</accession>
<evidence type="ECO:0000313" key="4">
    <source>
        <dbReference type="Proteomes" id="UP000332933"/>
    </source>
</evidence>
<dbReference type="Proteomes" id="UP000332933">
    <property type="component" value="Unassembled WGS sequence"/>
</dbReference>
<feature type="compositionally biased region" description="Polar residues" evidence="1">
    <location>
        <begin position="1532"/>
        <end position="1541"/>
    </location>
</feature>
<feature type="region of interest" description="Disordered" evidence="1">
    <location>
        <begin position="1532"/>
        <end position="1567"/>
    </location>
</feature>
<organism evidence="3 4">
    <name type="scientific">Aphanomyces stellatus</name>
    <dbReference type="NCBI Taxonomy" id="120398"/>
    <lineage>
        <taxon>Eukaryota</taxon>
        <taxon>Sar</taxon>
        <taxon>Stramenopiles</taxon>
        <taxon>Oomycota</taxon>
        <taxon>Saprolegniomycetes</taxon>
        <taxon>Saprolegniales</taxon>
        <taxon>Verrucalvaceae</taxon>
        <taxon>Aphanomyces</taxon>
    </lineage>
</organism>
<name>A0A485LAQ0_9STRA</name>
<reference evidence="3 4" key="1">
    <citation type="submission" date="2019-03" db="EMBL/GenBank/DDBJ databases">
        <authorList>
            <person name="Gaulin E."/>
            <person name="Dumas B."/>
        </authorList>
    </citation>
    <scope>NUCLEOTIDE SEQUENCE [LARGE SCALE GENOMIC DNA]</scope>
    <source>
        <strain evidence="3">CBS 568.67</strain>
    </source>
</reference>
<dbReference type="EMBL" id="CAADRA010006394">
    <property type="protein sequence ID" value="VFT94801.1"/>
    <property type="molecule type" value="Genomic_DNA"/>
</dbReference>
<gene>
    <name evidence="3" type="primary">Aste57867_18062</name>
    <name evidence="2" type="ORF">As57867_018000</name>
    <name evidence="3" type="ORF">ASTE57867_18062</name>
</gene>